<gene>
    <name evidence="8" type="ORF">ACFQE5_09130</name>
</gene>
<dbReference type="RefSeq" id="WP_379584404.1">
    <property type="nucleotide sequence ID" value="NZ_JBHSQW010000018.1"/>
</dbReference>
<comment type="catalytic activity">
    <reaction evidence="5">
        <text>[thioredoxin]-dithiol + NADP(+) = [thioredoxin]-disulfide + NADPH + H(+)</text>
        <dbReference type="Rhea" id="RHEA:20345"/>
        <dbReference type="Rhea" id="RHEA-COMP:10698"/>
        <dbReference type="Rhea" id="RHEA-COMP:10700"/>
        <dbReference type="ChEBI" id="CHEBI:15378"/>
        <dbReference type="ChEBI" id="CHEBI:29950"/>
        <dbReference type="ChEBI" id="CHEBI:50058"/>
        <dbReference type="ChEBI" id="CHEBI:57783"/>
        <dbReference type="ChEBI" id="CHEBI:58349"/>
        <dbReference type="EC" id="1.8.1.9"/>
    </reaction>
</comment>
<feature type="binding site" evidence="6">
    <location>
        <position position="282"/>
    </location>
    <ligand>
        <name>FAD</name>
        <dbReference type="ChEBI" id="CHEBI:57692"/>
    </ligand>
</feature>
<sequence>MSACTTTDILIVGAGPTGLYGAFCAGFRGLRTVVTDALPQPGGQIAALYPEKEIRDVAGLPGVIGRDFVAALLGQAATYEPQYLLGLQAVALDYSEAGRPRVTLADGHVVDAGAVILAAGIGAFTRALPAGEEFLGRGLSYFVPDPAAHAGHDVLIVGGGDSAVDWALALQPVARSVTLVHRRATFRAHAASVTALTGSGARIITDAVVEALSGNGTVQRAHVRVRGEPDLRVFPVDSVVAALGFASNLGPLAEWGLRLRRRSAVVDSRMRTNLDRVYAAGDITDYEGKVRLMSVGFGEVATAVNNAAVMLDPELSLSPGHSTDTV</sequence>
<evidence type="ECO:0000256" key="1">
    <source>
        <dbReference type="ARBA" id="ARBA00022630"/>
    </source>
</evidence>
<proteinExistence type="inferred from homology"/>
<evidence type="ECO:0000256" key="5">
    <source>
        <dbReference type="ARBA" id="ARBA00048132"/>
    </source>
</evidence>
<dbReference type="Pfam" id="PF07992">
    <property type="entry name" value="Pyr_redox_2"/>
    <property type="match status" value="1"/>
</dbReference>
<evidence type="ECO:0000256" key="2">
    <source>
        <dbReference type="ARBA" id="ARBA00022827"/>
    </source>
</evidence>
<evidence type="ECO:0000313" key="8">
    <source>
        <dbReference type="EMBL" id="MFC5994371.1"/>
    </source>
</evidence>
<feature type="binding site" evidence="6">
    <location>
        <position position="17"/>
    </location>
    <ligand>
        <name>FAD</name>
        <dbReference type="ChEBI" id="CHEBI:57692"/>
    </ligand>
</feature>
<dbReference type="EC" id="1.18.1.2" evidence="6"/>
<evidence type="ECO:0000256" key="4">
    <source>
        <dbReference type="ARBA" id="ARBA00023002"/>
    </source>
</evidence>
<evidence type="ECO:0000313" key="9">
    <source>
        <dbReference type="Proteomes" id="UP001596302"/>
    </source>
</evidence>
<reference evidence="9" key="1">
    <citation type="journal article" date="2019" name="Int. J. Syst. Evol. Microbiol.">
        <title>The Global Catalogue of Microorganisms (GCM) 10K type strain sequencing project: providing services to taxonomists for standard genome sequencing and annotation.</title>
        <authorList>
            <consortium name="The Broad Institute Genomics Platform"/>
            <consortium name="The Broad Institute Genome Sequencing Center for Infectious Disease"/>
            <person name="Wu L."/>
            <person name="Ma J."/>
        </authorList>
    </citation>
    <scope>NUCLEOTIDE SEQUENCE [LARGE SCALE GENOMIC DNA]</scope>
    <source>
        <strain evidence="9">CCM 8391</strain>
    </source>
</reference>
<feature type="domain" description="FAD/NAD(P)-binding" evidence="7">
    <location>
        <begin position="8"/>
        <end position="294"/>
    </location>
</feature>
<feature type="binding site" evidence="6">
    <location>
        <position position="89"/>
    </location>
    <ligand>
        <name>FAD</name>
        <dbReference type="ChEBI" id="CHEBI:57692"/>
    </ligand>
</feature>
<feature type="binding site" evidence="6">
    <location>
        <position position="36"/>
    </location>
    <ligand>
        <name>FAD</name>
        <dbReference type="ChEBI" id="CHEBI:57692"/>
    </ligand>
</feature>
<dbReference type="HAMAP" id="MF_01685">
    <property type="entry name" value="FENR2"/>
    <property type="match status" value="1"/>
</dbReference>
<dbReference type="InterPro" id="IPR050097">
    <property type="entry name" value="Ferredoxin-NADP_redctase_2"/>
</dbReference>
<dbReference type="EMBL" id="JBHSQW010000018">
    <property type="protein sequence ID" value="MFC5994371.1"/>
    <property type="molecule type" value="Genomic_DNA"/>
</dbReference>
<protein>
    <recommendedName>
        <fullName evidence="6">Ferredoxin--NADP reductase</fullName>
        <shortName evidence="6">FNR</shortName>
        <shortName evidence="6">Fd-NADP(+) reductase</shortName>
        <ecNumber evidence="6">1.18.1.2</ecNumber>
    </recommendedName>
</protein>
<name>A0ABW1J0X6_9PSEU</name>
<dbReference type="PANTHER" id="PTHR48105">
    <property type="entry name" value="THIOREDOXIN REDUCTASE 1-RELATED-RELATED"/>
    <property type="match status" value="1"/>
</dbReference>
<feature type="binding site" evidence="6">
    <location>
        <position position="44"/>
    </location>
    <ligand>
        <name>FAD</name>
        <dbReference type="ChEBI" id="CHEBI:57692"/>
    </ligand>
</feature>
<dbReference type="PRINTS" id="PR00469">
    <property type="entry name" value="PNDRDTASEII"/>
</dbReference>
<dbReference type="InterPro" id="IPR036188">
    <property type="entry name" value="FAD/NAD-bd_sf"/>
</dbReference>
<evidence type="ECO:0000256" key="6">
    <source>
        <dbReference type="HAMAP-Rule" id="MF_01685"/>
    </source>
</evidence>
<feature type="binding site" evidence="6">
    <location>
        <position position="323"/>
    </location>
    <ligand>
        <name>FAD</name>
        <dbReference type="ChEBI" id="CHEBI:57692"/>
    </ligand>
</feature>
<organism evidence="8 9">
    <name type="scientific">Pseudonocardia hispaniensis</name>
    <dbReference type="NCBI Taxonomy" id="904933"/>
    <lineage>
        <taxon>Bacteria</taxon>
        <taxon>Bacillati</taxon>
        <taxon>Actinomycetota</taxon>
        <taxon>Actinomycetes</taxon>
        <taxon>Pseudonocardiales</taxon>
        <taxon>Pseudonocardiaceae</taxon>
        <taxon>Pseudonocardia</taxon>
    </lineage>
</organism>
<keyword evidence="4 6" id="KW-0560">Oxidoreductase</keyword>
<dbReference type="Proteomes" id="UP001596302">
    <property type="component" value="Unassembled WGS sequence"/>
</dbReference>
<keyword evidence="2 6" id="KW-0274">FAD</keyword>
<comment type="catalytic activity">
    <reaction evidence="6">
        <text>2 reduced [2Fe-2S]-[ferredoxin] + NADP(+) + H(+) = 2 oxidized [2Fe-2S]-[ferredoxin] + NADPH</text>
        <dbReference type="Rhea" id="RHEA:20125"/>
        <dbReference type="Rhea" id="RHEA-COMP:10000"/>
        <dbReference type="Rhea" id="RHEA-COMP:10001"/>
        <dbReference type="ChEBI" id="CHEBI:15378"/>
        <dbReference type="ChEBI" id="CHEBI:33737"/>
        <dbReference type="ChEBI" id="CHEBI:33738"/>
        <dbReference type="ChEBI" id="CHEBI:57783"/>
        <dbReference type="ChEBI" id="CHEBI:58349"/>
        <dbReference type="EC" id="1.18.1.2"/>
    </reaction>
</comment>
<dbReference type="InterPro" id="IPR022890">
    <property type="entry name" value="Fd--NADP_Rdtase_type_2"/>
</dbReference>
<dbReference type="SUPFAM" id="SSF51905">
    <property type="entry name" value="FAD/NAD(P)-binding domain"/>
    <property type="match status" value="1"/>
</dbReference>
<dbReference type="PRINTS" id="PR00368">
    <property type="entry name" value="FADPNR"/>
</dbReference>
<keyword evidence="1 6" id="KW-0285">Flavoprotein</keyword>
<comment type="subunit">
    <text evidence="6">Homodimer.</text>
</comment>
<feature type="binding site" evidence="6">
    <location>
        <position position="49"/>
    </location>
    <ligand>
        <name>FAD</name>
        <dbReference type="ChEBI" id="CHEBI:57692"/>
    </ligand>
</feature>
<comment type="cofactor">
    <cofactor evidence="6">
        <name>FAD</name>
        <dbReference type="ChEBI" id="CHEBI:57692"/>
    </cofactor>
    <text evidence="6">Binds 1 FAD per subunit.</text>
</comment>
<comment type="similarity">
    <text evidence="6">Belongs to the ferredoxin--NADP reductase type 2 family.</text>
</comment>
<evidence type="ECO:0000256" key="3">
    <source>
        <dbReference type="ARBA" id="ARBA00022857"/>
    </source>
</evidence>
<feature type="binding site" evidence="6">
    <location>
        <position position="124"/>
    </location>
    <ligand>
        <name>FAD</name>
        <dbReference type="ChEBI" id="CHEBI:57692"/>
    </ligand>
</feature>
<dbReference type="InterPro" id="IPR023753">
    <property type="entry name" value="FAD/NAD-binding_dom"/>
</dbReference>
<accession>A0ABW1J0X6</accession>
<keyword evidence="9" id="KW-1185">Reference proteome</keyword>
<keyword evidence="3 6" id="KW-0521">NADP</keyword>
<evidence type="ECO:0000259" key="7">
    <source>
        <dbReference type="Pfam" id="PF07992"/>
    </source>
</evidence>
<comment type="caution">
    <text evidence="8">The sequence shown here is derived from an EMBL/GenBank/DDBJ whole genome shotgun (WGS) entry which is preliminary data.</text>
</comment>
<dbReference type="Gene3D" id="3.50.50.60">
    <property type="entry name" value="FAD/NAD(P)-binding domain"/>
    <property type="match status" value="2"/>
</dbReference>